<dbReference type="Proteomes" id="UP001596142">
    <property type="component" value="Unassembled WGS sequence"/>
</dbReference>
<dbReference type="PROSITE" id="PS00166">
    <property type="entry name" value="ENOYL_COA_HYDRATASE"/>
    <property type="match status" value="1"/>
</dbReference>
<dbReference type="Gene3D" id="1.10.12.10">
    <property type="entry name" value="Lyase 2-enoyl-coa Hydratase, Chain A, domain 2"/>
    <property type="match status" value="1"/>
</dbReference>
<accession>A0ABW0YMI8</accession>
<proteinExistence type="inferred from homology"/>
<keyword evidence="4" id="KW-1185">Reference proteome</keyword>
<protein>
    <submittedName>
        <fullName evidence="3">Enoyl-CoA hydratase/isomerase family protein</fullName>
    </submittedName>
</protein>
<evidence type="ECO:0000256" key="2">
    <source>
        <dbReference type="RuleBase" id="RU003707"/>
    </source>
</evidence>
<dbReference type="InterPro" id="IPR014748">
    <property type="entry name" value="Enoyl-CoA_hydra_C"/>
</dbReference>
<dbReference type="InterPro" id="IPR001753">
    <property type="entry name" value="Enoyl-CoA_hydra/iso"/>
</dbReference>
<reference evidence="4" key="1">
    <citation type="journal article" date="2019" name="Int. J. Syst. Evol. Microbiol.">
        <title>The Global Catalogue of Microorganisms (GCM) 10K type strain sequencing project: providing services to taxonomists for standard genome sequencing and annotation.</title>
        <authorList>
            <consortium name="The Broad Institute Genomics Platform"/>
            <consortium name="The Broad Institute Genome Sequencing Center for Infectious Disease"/>
            <person name="Wu L."/>
            <person name="Ma J."/>
        </authorList>
    </citation>
    <scope>NUCLEOTIDE SEQUENCE [LARGE SCALE GENOMIC DNA]</scope>
    <source>
        <strain evidence="4">CECT 7184</strain>
    </source>
</reference>
<sequence length="250" mass="27427">MKQNTVLYEKKENIAHITLNRPEVKNALNLDMHNELFDCFNAAANDGEVKVILLQGSGDSFCAGADLKSVPVEEDELFDYGHYLRETYNRLILFIADIKKPIVAYLNGIAVGAGLSIALACDYRVAEYDSKLALSFLKIGLVPDAGASYFLPRLVGLSKAMELSLGETLSAEEAYRINLITKIGSAEDFAQKLTSVPAEAYGLMKQNMTEGFEKSLAEVLEMEVSAQSLAGQTEEHRQALLSFMSKGKKS</sequence>
<evidence type="ECO:0000256" key="1">
    <source>
        <dbReference type="ARBA" id="ARBA00005254"/>
    </source>
</evidence>
<dbReference type="Gene3D" id="3.90.226.10">
    <property type="entry name" value="2-enoyl-CoA Hydratase, Chain A, domain 1"/>
    <property type="match status" value="1"/>
</dbReference>
<evidence type="ECO:0000313" key="3">
    <source>
        <dbReference type="EMBL" id="MFC5711584.1"/>
    </source>
</evidence>
<comment type="similarity">
    <text evidence="1 2">Belongs to the enoyl-CoA hydratase/isomerase family.</text>
</comment>
<gene>
    <name evidence="3" type="ORF">ACFPU1_02175</name>
</gene>
<comment type="caution">
    <text evidence="3">The sequence shown here is derived from an EMBL/GenBank/DDBJ whole genome shotgun (WGS) entry which is preliminary data.</text>
</comment>
<dbReference type="CDD" id="cd06558">
    <property type="entry name" value="crotonase-like"/>
    <property type="match status" value="1"/>
</dbReference>
<name>A0ABW0YMI8_9BACI</name>
<dbReference type="EMBL" id="JBHSOZ010000002">
    <property type="protein sequence ID" value="MFC5711584.1"/>
    <property type="molecule type" value="Genomic_DNA"/>
</dbReference>
<organism evidence="3 4">
    <name type="scientific">Thalassorhabdus alkalitolerans</name>
    <dbReference type="NCBI Taxonomy" id="2282697"/>
    <lineage>
        <taxon>Bacteria</taxon>
        <taxon>Bacillati</taxon>
        <taxon>Bacillota</taxon>
        <taxon>Bacilli</taxon>
        <taxon>Bacillales</taxon>
        <taxon>Bacillaceae</taxon>
        <taxon>Thalassorhabdus</taxon>
    </lineage>
</organism>
<dbReference type="RefSeq" id="WP_385938021.1">
    <property type="nucleotide sequence ID" value="NZ_JBHSOZ010000002.1"/>
</dbReference>
<dbReference type="InterPro" id="IPR018376">
    <property type="entry name" value="Enoyl-CoA_hyd/isom_CS"/>
</dbReference>
<dbReference type="SUPFAM" id="SSF52096">
    <property type="entry name" value="ClpP/crotonase"/>
    <property type="match status" value="1"/>
</dbReference>
<dbReference type="PANTHER" id="PTHR43684">
    <property type="match status" value="1"/>
</dbReference>
<dbReference type="PANTHER" id="PTHR43684:SF4">
    <property type="entry name" value="ENOYL-COA HYDRATASE_ISOMERASE FAMILY PROTEIN (AFU_ORTHOLOGUE AFUA_1G01890)"/>
    <property type="match status" value="1"/>
</dbReference>
<dbReference type="InterPro" id="IPR051053">
    <property type="entry name" value="ECH/Chromodomain_protein"/>
</dbReference>
<dbReference type="Pfam" id="PF00378">
    <property type="entry name" value="ECH_1"/>
    <property type="match status" value="1"/>
</dbReference>
<dbReference type="InterPro" id="IPR029045">
    <property type="entry name" value="ClpP/crotonase-like_dom_sf"/>
</dbReference>
<evidence type="ECO:0000313" key="4">
    <source>
        <dbReference type="Proteomes" id="UP001596142"/>
    </source>
</evidence>